<dbReference type="OrthoDB" id="7348799at2"/>
<sequence length="261" mass="28872">MSSTPPHLSAATAPDCGALRHFYLWHALVPLALVLLISAVLMGLGGDFWIADLIYRWEGYQWALRDVALTRSVIHHDGKLLSCAAWAMTAVLALWSWRHPDRRRYRWPLLYLLLAVGLGTGVVSLLKSLTDMDCPWDLTRYGGEQLFIGLFEPRPANMPRGVCFPAGHASAGYAWVALYFAALALKPCWRWPALALGLGAGLLFGIGQQLRGAHFMSHDLWTLALCWGVALVLYRALLWPRTSLPQHACPTSSTTAEKPTA</sequence>
<feature type="transmembrane region" description="Helical" evidence="1">
    <location>
        <begin position="189"/>
        <end position="207"/>
    </location>
</feature>
<keyword evidence="4" id="KW-1185">Reference proteome</keyword>
<dbReference type="CDD" id="cd03396">
    <property type="entry name" value="PAP2_like_6"/>
    <property type="match status" value="1"/>
</dbReference>
<dbReference type="SUPFAM" id="SSF48317">
    <property type="entry name" value="Acid phosphatase/Vanadium-dependent haloperoxidase"/>
    <property type="match status" value="1"/>
</dbReference>
<gene>
    <name evidence="3" type="ordered locus">XALc_0889</name>
</gene>
<organism evidence="3 4">
    <name type="scientific">Xanthomonas albilineans (strain GPE PC73 / CFBP 7063)</name>
    <dbReference type="NCBI Taxonomy" id="380358"/>
    <lineage>
        <taxon>Bacteria</taxon>
        <taxon>Pseudomonadati</taxon>
        <taxon>Pseudomonadota</taxon>
        <taxon>Gammaproteobacteria</taxon>
        <taxon>Lysobacterales</taxon>
        <taxon>Lysobacteraceae</taxon>
        <taxon>Xanthomonas</taxon>
    </lineage>
</organism>
<reference evidence="3 4" key="1">
    <citation type="journal article" date="2009" name="BMC Genomics">
        <title>The complete genome sequence of Xanthomonas albilineans provides new insights into the reductive genome evolution of the xylem-limited Xanthomonadaceae.</title>
        <authorList>
            <person name="Pieretti I."/>
            <person name="Royer M."/>
            <person name="Barbe V."/>
            <person name="Carrere S."/>
            <person name="Koebnik R."/>
            <person name="Cociancich S."/>
            <person name="Couloux A."/>
            <person name="Darrasse A."/>
            <person name="Gouzy J."/>
            <person name="Jacques M.A."/>
            <person name="Lauber E."/>
            <person name="Manceau C."/>
            <person name="Mangenot S."/>
            <person name="Poussier S."/>
            <person name="Segurens B."/>
            <person name="Szurek B."/>
            <person name="Verdier V."/>
            <person name="Arlat M."/>
            <person name="Rott P."/>
        </authorList>
    </citation>
    <scope>NUCLEOTIDE SEQUENCE [LARGE SCALE GENOMIC DNA]</scope>
    <source>
        <strain evidence="4">GPE PC73 / CFBP 7063</strain>
    </source>
</reference>
<feature type="transmembrane region" description="Helical" evidence="1">
    <location>
        <begin position="109"/>
        <end position="126"/>
    </location>
</feature>
<accession>D2UCM1</accession>
<dbReference type="KEGG" id="xal:XALC_0889"/>
<proteinExistence type="predicted"/>
<dbReference type="GeneID" id="57876210"/>
<dbReference type="RefSeq" id="WP_012915417.1">
    <property type="nucleotide sequence ID" value="NC_013722.1"/>
</dbReference>
<protein>
    <recommendedName>
        <fullName evidence="2">Phosphatidic acid phosphatase type 2/haloperoxidase domain-containing protein</fullName>
    </recommendedName>
</protein>
<dbReference type="eggNOG" id="COG3907">
    <property type="taxonomic scope" value="Bacteria"/>
</dbReference>
<dbReference type="EMBL" id="FP565176">
    <property type="protein sequence ID" value="CBA15407.1"/>
    <property type="molecule type" value="Genomic_DNA"/>
</dbReference>
<keyword evidence="1" id="KW-1133">Transmembrane helix</keyword>
<name>D2UCM1_XANAP</name>
<dbReference type="AlphaFoldDB" id="D2UCM1"/>
<evidence type="ECO:0000313" key="3">
    <source>
        <dbReference type="EMBL" id="CBA15407.1"/>
    </source>
</evidence>
<keyword evidence="1" id="KW-0812">Transmembrane</keyword>
<feature type="transmembrane region" description="Helical" evidence="1">
    <location>
        <begin position="219"/>
        <end position="237"/>
    </location>
</feature>
<feature type="transmembrane region" description="Helical" evidence="1">
    <location>
        <begin position="162"/>
        <end position="183"/>
    </location>
</feature>
<keyword evidence="1" id="KW-0472">Membrane</keyword>
<dbReference type="Pfam" id="PF01569">
    <property type="entry name" value="PAP2"/>
    <property type="match status" value="1"/>
</dbReference>
<feature type="transmembrane region" description="Helical" evidence="1">
    <location>
        <begin position="27"/>
        <end position="50"/>
    </location>
</feature>
<dbReference type="Proteomes" id="UP000001890">
    <property type="component" value="Chromosome"/>
</dbReference>
<dbReference type="STRING" id="380358.XALC_0889"/>
<evidence type="ECO:0000313" key="4">
    <source>
        <dbReference type="Proteomes" id="UP000001890"/>
    </source>
</evidence>
<dbReference type="InterPro" id="IPR000326">
    <property type="entry name" value="PAP2/HPO"/>
</dbReference>
<evidence type="ECO:0000256" key="1">
    <source>
        <dbReference type="SAM" id="Phobius"/>
    </source>
</evidence>
<evidence type="ECO:0000259" key="2">
    <source>
        <dbReference type="Pfam" id="PF01569"/>
    </source>
</evidence>
<dbReference type="InterPro" id="IPR036938">
    <property type="entry name" value="PAP2/HPO_sf"/>
</dbReference>
<feature type="domain" description="Phosphatidic acid phosphatase type 2/haloperoxidase" evidence="2">
    <location>
        <begin position="109"/>
        <end position="237"/>
    </location>
</feature>
<dbReference type="PATRIC" id="fig|29447.3.peg.883"/>